<evidence type="ECO:0000256" key="2">
    <source>
        <dbReference type="ARBA" id="ARBA00029447"/>
    </source>
</evidence>
<dbReference type="SUPFAM" id="SSF58104">
    <property type="entry name" value="Methyl-accepting chemotaxis protein (MCP) signaling domain"/>
    <property type="match status" value="1"/>
</dbReference>
<keyword evidence="4" id="KW-1133">Transmembrane helix</keyword>
<dbReference type="PANTHER" id="PTHR32089">
    <property type="entry name" value="METHYL-ACCEPTING CHEMOTAXIS PROTEIN MCPB"/>
    <property type="match status" value="1"/>
</dbReference>
<name>A0A9Y2AJW2_9FIRM</name>
<dbReference type="CDD" id="cd11386">
    <property type="entry name" value="MCP_signal"/>
    <property type="match status" value="1"/>
</dbReference>
<dbReference type="SMART" id="SM00304">
    <property type="entry name" value="HAMP"/>
    <property type="match status" value="1"/>
</dbReference>
<dbReference type="InterPro" id="IPR003660">
    <property type="entry name" value="HAMP_dom"/>
</dbReference>
<evidence type="ECO:0000313" key="8">
    <source>
        <dbReference type="Proteomes" id="UP001243623"/>
    </source>
</evidence>
<dbReference type="RefSeq" id="WP_309320592.1">
    <property type="nucleotide sequence ID" value="NZ_CP120678.1"/>
</dbReference>
<dbReference type="CDD" id="cd12912">
    <property type="entry name" value="PDC2_MCP_like"/>
    <property type="match status" value="1"/>
</dbReference>
<dbReference type="AlphaFoldDB" id="A0A9Y2AJW2"/>
<feature type="domain" description="HAMP" evidence="6">
    <location>
        <begin position="328"/>
        <end position="380"/>
    </location>
</feature>
<protein>
    <submittedName>
        <fullName evidence="7">Methyl-accepting chemotaxis protein</fullName>
    </submittedName>
</protein>
<feature type="domain" description="Methyl-accepting transducer" evidence="5">
    <location>
        <begin position="399"/>
        <end position="670"/>
    </location>
</feature>
<organism evidence="7 8">
    <name type="scientific">Selenobaculum gibii</name>
    <dbReference type="NCBI Taxonomy" id="3054208"/>
    <lineage>
        <taxon>Bacteria</taxon>
        <taxon>Bacillati</taxon>
        <taxon>Bacillota</taxon>
        <taxon>Negativicutes</taxon>
        <taxon>Selenomonadales</taxon>
        <taxon>Selenomonadaceae</taxon>
        <taxon>Selenobaculum</taxon>
    </lineage>
</organism>
<dbReference type="InterPro" id="IPR004089">
    <property type="entry name" value="MCPsignal_dom"/>
</dbReference>
<dbReference type="SMART" id="SM00283">
    <property type="entry name" value="MA"/>
    <property type="match status" value="1"/>
</dbReference>
<keyword evidence="4" id="KW-0472">Membrane</keyword>
<evidence type="ECO:0000256" key="1">
    <source>
        <dbReference type="ARBA" id="ARBA00023224"/>
    </source>
</evidence>
<gene>
    <name evidence="7" type="ORF">P3F81_02445</name>
</gene>
<dbReference type="EMBL" id="CP120678">
    <property type="protein sequence ID" value="WIW71211.1"/>
    <property type="molecule type" value="Genomic_DNA"/>
</dbReference>
<dbReference type="Pfam" id="PF00015">
    <property type="entry name" value="MCPsignal"/>
    <property type="match status" value="1"/>
</dbReference>
<sequence length="685" mass="74911">MARLSKSIKAIFVLSVIVITSVLLCIQTGFNIHFFRAGMEQEVEGKLQAKSGEIVNAFNSRMLQVAEKNKALTANLDAMEQYDMNVVFKTMEKLIKSDSLVYGSGCWFEPNAYQADLKYYGPYLYRDTDGSVKLTMDYSNEAYNYPSYEWYKNGVQGNGEVAWSEPFYDDVSKTTMITSASAIEKDGKLAGVLTVDIGLTELENYIRDMKIGETGYSFIITKAGYYVAYRDAEKNMQEKITEDKDSNISNLGKQIVEQKGQALLESSAFGSDSYIMVSPIGNTGLKLVLVYPKAEIYAAVNQSVYVSVVISVIVIILLVLALIYIFNQKVDRPIQKLILVAEKIAKGDLSATIIVDSEDEMGRLANSLKIMSDQLKTMITQVNGMAEQVAAASEELFASAEQSSFMAEEVAVAIGKVTKDNVEQESQTGSAVGFVEKIAQRIDKVEGNTQTTLENAQNSVAVARKGRGAIETAVSQIQQVDTMIMKTSDVITNLGERSKEIGQIVHTISSIAAQTNLLALNAAIEAARAGEQGRGFAVVADEVRKLAEQSQEAAKQIDALISHVQEETNVAVSAMNNGTQEVKKGTQIVNEAGESFKEIVDHIEKVRENVQVVADEVKQIVTGNAEVVNIMARLQDIGENTVGNVNKVSSSTQTQLASQEEITSASRNLAELAQDLQNTINKFKL</sequence>
<comment type="similarity">
    <text evidence="2">Belongs to the methyl-accepting chemotaxis (MCP) protein family.</text>
</comment>
<dbReference type="Gene3D" id="1.10.287.950">
    <property type="entry name" value="Methyl-accepting chemotaxis protein"/>
    <property type="match status" value="1"/>
</dbReference>
<evidence type="ECO:0000313" key="7">
    <source>
        <dbReference type="EMBL" id="WIW71211.1"/>
    </source>
</evidence>
<dbReference type="InterPro" id="IPR029151">
    <property type="entry name" value="Sensor-like_sf"/>
</dbReference>
<dbReference type="Gene3D" id="6.10.340.10">
    <property type="match status" value="1"/>
</dbReference>
<dbReference type="Gene3D" id="3.30.450.20">
    <property type="entry name" value="PAS domain"/>
    <property type="match status" value="2"/>
</dbReference>
<accession>A0A9Y2AJW2</accession>
<dbReference type="Pfam" id="PF22673">
    <property type="entry name" value="MCP-like_PDC_1"/>
    <property type="match status" value="1"/>
</dbReference>
<keyword evidence="1 3" id="KW-0807">Transducer</keyword>
<dbReference type="SUPFAM" id="SSF103190">
    <property type="entry name" value="Sensory domain-like"/>
    <property type="match status" value="1"/>
</dbReference>
<keyword evidence="8" id="KW-1185">Reference proteome</keyword>
<dbReference type="PROSITE" id="PS50111">
    <property type="entry name" value="CHEMOTAXIS_TRANSDUC_2"/>
    <property type="match status" value="1"/>
</dbReference>
<dbReference type="PROSITE" id="PS50885">
    <property type="entry name" value="HAMP"/>
    <property type="match status" value="1"/>
</dbReference>
<proteinExistence type="inferred from homology"/>
<evidence type="ECO:0000256" key="3">
    <source>
        <dbReference type="PROSITE-ProRule" id="PRU00284"/>
    </source>
</evidence>
<dbReference type="GO" id="GO:0016020">
    <property type="term" value="C:membrane"/>
    <property type="evidence" value="ECO:0007669"/>
    <property type="project" value="InterPro"/>
</dbReference>
<evidence type="ECO:0000259" key="6">
    <source>
        <dbReference type="PROSITE" id="PS50885"/>
    </source>
</evidence>
<dbReference type="GO" id="GO:0007165">
    <property type="term" value="P:signal transduction"/>
    <property type="evidence" value="ECO:0007669"/>
    <property type="project" value="UniProtKB-KW"/>
</dbReference>
<dbReference type="Pfam" id="PF00672">
    <property type="entry name" value="HAMP"/>
    <property type="match status" value="1"/>
</dbReference>
<evidence type="ECO:0000256" key="4">
    <source>
        <dbReference type="SAM" id="Phobius"/>
    </source>
</evidence>
<dbReference type="Proteomes" id="UP001243623">
    <property type="component" value="Chromosome"/>
</dbReference>
<reference evidence="7" key="1">
    <citation type="submission" date="2023-03" db="EMBL/GenBank/DDBJ databases">
        <title>Selenobaculum gbiensis gen. nov. sp. nov., a new bacterium isolated from the gut microbiota of IBD patient.</title>
        <authorList>
            <person name="Yeo S."/>
            <person name="Park H."/>
            <person name="Huh C.S."/>
        </authorList>
    </citation>
    <scope>NUCLEOTIDE SEQUENCE</scope>
    <source>
        <strain evidence="7">ICN-92133</strain>
    </source>
</reference>
<dbReference type="CDD" id="cd12913">
    <property type="entry name" value="PDC1_MCP_like"/>
    <property type="match status" value="1"/>
</dbReference>
<evidence type="ECO:0000259" key="5">
    <source>
        <dbReference type="PROSITE" id="PS50111"/>
    </source>
</evidence>
<dbReference type="PANTHER" id="PTHR32089:SF112">
    <property type="entry name" value="LYSOZYME-LIKE PROTEIN-RELATED"/>
    <property type="match status" value="1"/>
</dbReference>
<feature type="transmembrane region" description="Helical" evidence="4">
    <location>
        <begin position="304"/>
        <end position="326"/>
    </location>
</feature>
<dbReference type="KEGG" id="sgbi:P3F81_02445"/>
<keyword evidence="4" id="KW-0812">Transmembrane</keyword>
<dbReference type="CDD" id="cd06225">
    <property type="entry name" value="HAMP"/>
    <property type="match status" value="1"/>
</dbReference>